<dbReference type="Gene3D" id="3.40.30.10">
    <property type="entry name" value="Glutaredoxin"/>
    <property type="match status" value="1"/>
</dbReference>
<dbReference type="KEGG" id="melm:C7H73_10190"/>
<name>A0A2P1NLR9_9BURK</name>
<dbReference type="Pfam" id="PF13511">
    <property type="entry name" value="DUF4124"/>
    <property type="match status" value="1"/>
</dbReference>
<dbReference type="OrthoDB" id="8794394at2"/>
<proteinExistence type="predicted"/>
<feature type="region of interest" description="Disordered" evidence="1">
    <location>
        <begin position="190"/>
        <end position="220"/>
    </location>
</feature>
<dbReference type="Proteomes" id="UP000241829">
    <property type="component" value="Chromosome"/>
</dbReference>
<dbReference type="RefSeq" id="WP_106846548.1">
    <property type="nucleotide sequence ID" value="NZ_CP027792.1"/>
</dbReference>
<evidence type="ECO:0000259" key="3">
    <source>
        <dbReference type="Pfam" id="PF00462"/>
    </source>
</evidence>
<feature type="chain" id="PRO_5015155393" evidence="2">
    <location>
        <begin position="27"/>
        <end position="220"/>
    </location>
</feature>
<dbReference type="CDD" id="cd02976">
    <property type="entry name" value="NrdH"/>
    <property type="match status" value="1"/>
</dbReference>
<evidence type="ECO:0000259" key="4">
    <source>
        <dbReference type="Pfam" id="PF13511"/>
    </source>
</evidence>
<evidence type="ECO:0000256" key="2">
    <source>
        <dbReference type="SAM" id="SignalP"/>
    </source>
</evidence>
<organism evidence="5 6">
    <name type="scientific">Pulveribacter suum</name>
    <dbReference type="NCBI Taxonomy" id="2116657"/>
    <lineage>
        <taxon>Bacteria</taxon>
        <taxon>Pseudomonadati</taxon>
        <taxon>Pseudomonadota</taxon>
        <taxon>Betaproteobacteria</taxon>
        <taxon>Burkholderiales</taxon>
        <taxon>Comamonadaceae</taxon>
        <taxon>Pulveribacter</taxon>
    </lineage>
</organism>
<dbReference type="AlphaFoldDB" id="A0A2P1NLR9"/>
<sequence>MSAIRRAATATALACSALALLPAAQAQQVYRIVGPDGKVTFSDQAPSNAAAASGAQVNSTLHSGGGVETNALPYALRQVVSRYPVTLYSASECSPCASARALLMQRGVPFAERTVNTNEDIDALKRLAGEANLPFATIGTQQLKGFSDVEWKQYLDAAGYPAQSQLPANYRRAPATPLVAQVAKPAAAPASAAAPRDAAPAAARPAAPTRSNANPAGIIF</sequence>
<reference evidence="6" key="1">
    <citation type="submission" date="2018-03" db="EMBL/GenBank/DDBJ databases">
        <title>Genome sequencing of Melaminivora sp. strain SC2-7.</title>
        <authorList>
            <person name="Kim S.-J."/>
            <person name="Heo J."/>
            <person name="Ahn J.-H."/>
            <person name="Kwon S.-W."/>
        </authorList>
    </citation>
    <scope>NUCLEOTIDE SEQUENCE [LARGE SCALE GENOMIC DNA]</scope>
    <source>
        <strain evidence="6">SC2-7</strain>
    </source>
</reference>
<evidence type="ECO:0000256" key="1">
    <source>
        <dbReference type="SAM" id="MobiDB-lite"/>
    </source>
</evidence>
<gene>
    <name evidence="5" type="ORF">C7H73_10190</name>
</gene>
<evidence type="ECO:0000313" key="6">
    <source>
        <dbReference type="Proteomes" id="UP000241829"/>
    </source>
</evidence>
<feature type="domain" description="Glutaredoxin" evidence="3">
    <location>
        <begin position="85"/>
        <end position="134"/>
    </location>
</feature>
<dbReference type="InterPro" id="IPR036249">
    <property type="entry name" value="Thioredoxin-like_sf"/>
</dbReference>
<keyword evidence="2" id="KW-0732">Signal</keyword>
<dbReference type="InterPro" id="IPR025392">
    <property type="entry name" value="DUF4124"/>
</dbReference>
<dbReference type="EMBL" id="CP027792">
    <property type="protein sequence ID" value="AVP57995.1"/>
    <property type="molecule type" value="Genomic_DNA"/>
</dbReference>
<dbReference type="SUPFAM" id="SSF52833">
    <property type="entry name" value="Thioredoxin-like"/>
    <property type="match status" value="1"/>
</dbReference>
<dbReference type="PROSITE" id="PS51354">
    <property type="entry name" value="GLUTAREDOXIN_2"/>
    <property type="match status" value="1"/>
</dbReference>
<dbReference type="InterPro" id="IPR002109">
    <property type="entry name" value="Glutaredoxin"/>
</dbReference>
<dbReference type="Pfam" id="PF00462">
    <property type="entry name" value="Glutaredoxin"/>
    <property type="match status" value="1"/>
</dbReference>
<feature type="domain" description="DUF4124" evidence="4">
    <location>
        <begin position="17"/>
        <end position="52"/>
    </location>
</feature>
<accession>A0A2P1NLR9</accession>
<evidence type="ECO:0000313" key="5">
    <source>
        <dbReference type="EMBL" id="AVP57995.1"/>
    </source>
</evidence>
<protein>
    <submittedName>
        <fullName evidence="5">NrdH-redoxin</fullName>
    </submittedName>
</protein>
<keyword evidence="6" id="KW-1185">Reference proteome</keyword>
<feature type="signal peptide" evidence="2">
    <location>
        <begin position="1"/>
        <end position="26"/>
    </location>
</feature>